<dbReference type="FunFam" id="3.40.50.10890:FF:000001">
    <property type="entry name" value="Cleavage and polyadenylation specificity factor subunit 3"/>
    <property type="match status" value="1"/>
</dbReference>
<evidence type="ECO:0000259" key="7">
    <source>
        <dbReference type="SMART" id="SM01027"/>
    </source>
</evidence>
<evidence type="ECO:0000313" key="8">
    <source>
        <dbReference type="EMBL" id="CAI8036086.1"/>
    </source>
</evidence>
<dbReference type="InterPro" id="IPR001279">
    <property type="entry name" value="Metallo-B-lactamas"/>
</dbReference>
<dbReference type="PANTHER" id="PTHR11203">
    <property type="entry name" value="CLEAVAGE AND POLYADENYLATION SPECIFICITY FACTOR FAMILY MEMBER"/>
    <property type="match status" value="1"/>
</dbReference>
<feature type="domain" description="Beta-Casp" evidence="7">
    <location>
        <begin position="252"/>
        <end position="373"/>
    </location>
</feature>
<dbReference type="InterPro" id="IPR011108">
    <property type="entry name" value="RMMBL"/>
</dbReference>
<evidence type="ECO:0000256" key="2">
    <source>
        <dbReference type="ARBA" id="ARBA00022664"/>
    </source>
</evidence>
<feature type="domain" description="Metallo-beta-lactamase" evidence="6">
    <location>
        <begin position="30"/>
        <end position="216"/>
    </location>
</feature>
<dbReference type="Pfam" id="PF10996">
    <property type="entry name" value="Beta-Casp"/>
    <property type="match status" value="1"/>
</dbReference>
<dbReference type="EMBL" id="CASHTH010002844">
    <property type="protein sequence ID" value="CAI8036086.1"/>
    <property type="molecule type" value="Genomic_DNA"/>
</dbReference>
<organism evidence="8 9">
    <name type="scientific">Geodia barretti</name>
    <name type="common">Barrett's horny sponge</name>
    <dbReference type="NCBI Taxonomy" id="519541"/>
    <lineage>
        <taxon>Eukaryota</taxon>
        <taxon>Metazoa</taxon>
        <taxon>Porifera</taxon>
        <taxon>Demospongiae</taxon>
        <taxon>Heteroscleromorpha</taxon>
        <taxon>Tetractinellida</taxon>
        <taxon>Astrophorina</taxon>
        <taxon>Geodiidae</taxon>
        <taxon>Geodia</taxon>
    </lineage>
</organism>
<dbReference type="PANTHER" id="PTHR11203:SF11">
    <property type="entry name" value="CLEAVAGE AND POLYADENYLATION SPECIFICITY FACTOR SUBUNIT 3"/>
    <property type="match status" value="1"/>
</dbReference>
<keyword evidence="2" id="KW-0507">mRNA processing</keyword>
<sequence length="443" mass="49811">MAKRKAETSGPAEESDLLTIRPLGAGQEVGRSCIMLEFKGKKIMLDCGIHPGLSGMDALPYTDMIDAEDIDLLLITHFHLDHCGALPWFLEKTTFKGRVFMTHATKAIYRWLLSDYIKVSNISTDHMLYSEKDLEKSMDKIETVNFHQEVDVNGVKFWCYHAGHVLGAAMVMMEIAGVKILYTGDFSRVEDRHLMAAEIPSVSPDLLITESTYGTHVHEKRDIREARFTGTIHDIVARGGRCLIPVFALGRAQELLLILDEYWASHPELHDIPIYYASSLAKKCMAVYQTYIGAMNENIRRQIAVSNPFVFKHISNLKSIDQFDDVGPCVIMASPGMMQSGLSRQLFETWCTDKRNGVIVAGYCVEGTLAKFVLSEPSEIVTLSGQKLPLRMSVDYISFSAHTDYEQTSEFIRILKPPHVVSTTFSHKFIPFAFLNEVNSLVT</sequence>
<proteinExistence type="predicted"/>
<evidence type="ECO:0000256" key="4">
    <source>
        <dbReference type="ARBA" id="ARBA00022801"/>
    </source>
</evidence>
<reference evidence="8" key="1">
    <citation type="submission" date="2023-03" db="EMBL/GenBank/DDBJ databases">
        <authorList>
            <person name="Steffen K."/>
            <person name="Cardenas P."/>
        </authorList>
    </citation>
    <scope>NUCLEOTIDE SEQUENCE</scope>
</reference>
<dbReference type="Pfam" id="PF07521">
    <property type="entry name" value="RMMBL"/>
    <property type="match status" value="1"/>
</dbReference>
<dbReference type="Pfam" id="PF00753">
    <property type="entry name" value="Lactamase_B"/>
    <property type="match status" value="1"/>
</dbReference>
<dbReference type="Gene3D" id="3.60.15.10">
    <property type="entry name" value="Ribonuclease Z/Hydroxyacylglutathione hydrolase-like"/>
    <property type="match status" value="1"/>
</dbReference>
<dbReference type="SMART" id="SM01027">
    <property type="entry name" value="Beta-Casp"/>
    <property type="match status" value="1"/>
</dbReference>
<name>A0AA35X149_GEOBA</name>
<dbReference type="GO" id="GO:0006398">
    <property type="term" value="P:mRNA 3'-end processing by stem-loop binding and cleavage"/>
    <property type="evidence" value="ECO:0007669"/>
    <property type="project" value="TreeGrafter"/>
</dbReference>
<comment type="subcellular location">
    <subcellularLocation>
        <location evidence="1">Nucleus</location>
    </subcellularLocation>
</comment>
<gene>
    <name evidence="8" type="ORF">GBAR_LOCUS20247</name>
</gene>
<evidence type="ECO:0000313" key="9">
    <source>
        <dbReference type="Proteomes" id="UP001174909"/>
    </source>
</evidence>
<dbReference type="Gene3D" id="3.40.50.10890">
    <property type="match status" value="1"/>
</dbReference>
<evidence type="ECO:0000256" key="5">
    <source>
        <dbReference type="ARBA" id="ARBA00023242"/>
    </source>
</evidence>
<dbReference type="InterPro" id="IPR022712">
    <property type="entry name" value="Beta_Casp"/>
</dbReference>
<evidence type="ECO:0000256" key="3">
    <source>
        <dbReference type="ARBA" id="ARBA00022722"/>
    </source>
</evidence>
<dbReference type="InterPro" id="IPR050698">
    <property type="entry name" value="MBL"/>
</dbReference>
<dbReference type="GO" id="GO:0003723">
    <property type="term" value="F:RNA binding"/>
    <property type="evidence" value="ECO:0007669"/>
    <property type="project" value="TreeGrafter"/>
</dbReference>
<comment type="caution">
    <text evidence="8">The sequence shown here is derived from an EMBL/GenBank/DDBJ whole genome shotgun (WGS) entry which is preliminary data.</text>
</comment>
<dbReference type="AlphaFoldDB" id="A0AA35X149"/>
<evidence type="ECO:0000259" key="6">
    <source>
        <dbReference type="SMART" id="SM00849"/>
    </source>
</evidence>
<keyword evidence="4" id="KW-0378">Hydrolase</keyword>
<dbReference type="Proteomes" id="UP001174909">
    <property type="component" value="Unassembled WGS sequence"/>
</dbReference>
<keyword evidence="5" id="KW-0539">Nucleus</keyword>
<dbReference type="CDD" id="cd16292">
    <property type="entry name" value="CPSF3-like_MBL-fold"/>
    <property type="match status" value="1"/>
</dbReference>
<dbReference type="GO" id="GO:0004521">
    <property type="term" value="F:RNA endonuclease activity"/>
    <property type="evidence" value="ECO:0007669"/>
    <property type="project" value="TreeGrafter"/>
</dbReference>
<keyword evidence="9" id="KW-1185">Reference proteome</keyword>
<accession>A0AA35X149</accession>
<dbReference type="GO" id="GO:0005847">
    <property type="term" value="C:mRNA cleavage and polyadenylation specificity factor complex"/>
    <property type="evidence" value="ECO:0007669"/>
    <property type="project" value="TreeGrafter"/>
</dbReference>
<protein>
    <submittedName>
        <fullName evidence="8">Cleavage and polyadenylation specificity factor subunit 3</fullName>
    </submittedName>
</protein>
<evidence type="ECO:0000256" key="1">
    <source>
        <dbReference type="ARBA" id="ARBA00004123"/>
    </source>
</evidence>
<dbReference type="SMART" id="SM00849">
    <property type="entry name" value="Lactamase_B"/>
    <property type="match status" value="1"/>
</dbReference>
<keyword evidence="3" id="KW-0540">Nuclease</keyword>
<dbReference type="InterPro" id="IPR036866">
    <property type="entry name" value="RibonucZ/Hydroxyglut_hydro"/>
</dbReference>
<dbReference type="SUPFAM" id="SSF56281">
    <property type="entry name" value="Metallo-hydrolase/oxidoreductase"/>
    <property type="match status" value="1"/>
</dbReference>
<dbReference type="GO" id="GO:0004534">
    <property type="term" value="F:5'-3' RNA exonuclease activity"/>
    <property type="evidence" value="ECO:0007669"/>
    <property type="project" value="TreeGrafter"/>
</dbReference>